<dbReference type="InterPro" id="IPR032710">
    <property type="entry name" value="NTF2-like_dom_sf"/>
</dbReference>
<dbReference type="GeneID" id="301134923"/>
<organism evidence="1 2">
    <name type="scientific">Viridibacillus arvi</name>
    <dbReference type="NCBI Taxonomy" id="263475"/>
    <lineage>
        <taxon>Bacteria</taxon>
        <taxon>Bacillati</taxon>
        <taxon>Bacillota</taxon>
        <taxon>Bacilli</taxon>
        <taxon>Bacillales</taxon>
        <taxon>Caryophanaceae</taxon>
        <taxon>Viridibacillus</taxon>
    </lineage>
</organism>
<protein>
    <submittedName>
        <fullName evidence="1">Flavoprotein</fullName>
    </submittedName>
</protein>
<evidence type="ECO:0000313" key="1">
    <source>
        <dbReference type="EMBL" id="KOO51323.1"/>
    </source>
</evidence>
<evidence type="ECO:0000313" key="2">
    <source>
        <dbReference type="Proteomes" id="UP000036867"/>
    </source>
</evidence>
<dbReference type="AlphaFoldDB" id="A0A0M0LKT3"/>
<dbReference type="OrthoDB" id="2454203at2"/>
<accession>A0A0M0LKT3</accession>
<dbReference type="EMBL" id="LILB01000001">
    <property type="protein sequence ID" value="KOO51323.1"/>
    <property type="molecule type" value="Genomic_DNA"/>
</dbReference>
<dbReference type="SUPFAM" id="SSF54427">
    <property type="entry name" value="NTF2-like"/>
    <property type="match status" value="1"/>
</dbReference>
<sequence length="144" mass="16673">MPQTFRQFLDSYLEIWRTCSFEEMKALISKDYQAREVTQNGIADYGYSESLEGWAQGFNFVKSKEAKWDVREIGIVPLGKDECMAILSATILLEGRSPLPANLFFETFRFKNNRWKHVRSYTETGVPVEQLKGLSINRTTVMTE</sequence>
<gene>
    <name evidence="1" type="ORF">AMD00_02175</name>
</gene>
<proteinExistence type="predicted"/>
<dbReference type="RefSeq" id="WP_053415458.1">
    <property type="nucleotide sequence ID" value="NZ_LILB01000001.1"/>
</dbReference>
<name>A0A0M0LKT3_9BACL</name>
<dbReference type="STRING" id="263475.AMD00_02175"/>
<reference evidence="2" key="1">
    <citation type="submission" date="2015-08" db="EMBL/GenBank/DDBJ databases">
        <title>Fjat-10028 dsm 16317.</title>
        <authorList>
            <person name="Liu B."/>
            <person name="Wang J."/>
            <person name="Zhu Y."/>
            <person name="Liu G."/>
            <person name="Chen Q."/>
            <person name="Chen Z."/>
            <person name="Lan J."/>
            <person name="Che J."/>
            <person name="Ge C."/>
            <person name="Shi H."/>
            <person name="Pan Z."/>
            <person name="Liu X."/>
        </authorList>
    </citation>
    <scope>NUCLEOTIDE SEQUENCE [LARGE SCALE GENOMIC DNA]</scope>
    <source>
        <strain evidence="2">DSM 16317</strain>
    </source>
</reference>
<dbReference type="Proteomes" id="UP000036867">
    <property type="component" value="Unassembled WGS sequence"/>
</dbReference>
<comment type="caution">
    <text evidence="1">The sequence shown here is derived from an EMBL/GenBank/DDBJ whole genome shotgun (WGS) entry which is preliminary data.</text>
</comment>
<keyword evidence="2" id="KW-1185">Reference proteome</keyword>